<reference evidence="1" key="1">
    <citation type="journal article" date="2021" name="Environ. Microbiol.">
        <title>Gene family expansions and transcriptome signatures uncover fungal adaptations to wood decay.</title>
        <authorList>
            <person name="Hage H."/>
            <person name="Miyauchi S."/>
            <person name="Viragh M."/>
            <person name="Drula E."/>
            <person name="Min B."/>
            <person name="Chaduli D."/>
            <person name="Navarro D."/>
            <person name="Favel A."/>
            <person name="Norest M."/>
            <person name="Lesage-Meessen L."/>
            <person name="Balint B."/>
            <person name="Merenyi Z."/>
            <person name="de Eugenio L."/>
            <person name="Morin E."/>
            <person name="Martinez A.T."/>
            <person name="Baldrian P."/>
            <person name="Stursova M."/>
            <person name="Martinez M.J."/>
            <person name="Novotny C."/>
            <person name="Magnuson J.K."/>
            <person name="Spatafora J.W."/>
            <person name="Maurice S."/>
            <person name="Pangilinan J."/>
            <person name="Andreopoulos W."/>
            <person name="LaButti K."/>
            <person name="Hundley H."/>
            <person name="Na H."/>
            <person name="Kuo A."/>
            <person name="Barry K."/>
            <person name="Lipzen A."/>
            <person name="Henrissat B."/>
            <person name="Riley R."/>
            <person name="Ahrendt S."/>
            <person name="Nagy L.G."/>
            <person name="Grigoriev I.V."/>
            <person name="Martin F."/>
            <person name="Rosso M.N."/>
        </authorList>
    </citation>
    <scope>NUCLEOTIDE SEQUENCE</scope>
    <source>
        <strain evidence="1">CBS 384.51</strain>
    </source>
</reference>
<evidence type="ECO:0000313" key="1">
    <source>
        <dbReference type="EMBL" id="KAI0088036.1"/>
    </source>
</evidence>
<accession>A0ACB8U1C6</accession>
<name>A0ACB8U1C6_9APHY</name>
<dbReference type="Proteomes" id="UP001055072">
    <property type="component" value="Unassembled WGS sequence"/>
</dbReference>
<protein>
    <submittedName>
        <fullName evidence="1">FAD/NAD(P)-binding domain-containing protein</fullName>
    </submittedName>
</protein>
<proteinExistence type="predicted"/>
<organism evidence="1 2">
    <name type="scientific">Irpex rosettiformis</name>
    <dbReference type="NCBI Taxonomy" id="378272"/>
    <lineage>
        <taxon>Eukaryota</taxon>
        <taxon>Fungi</taxon>
        <taxon>Dikarya</taxon>
        <taxon>Basidiomycota</taxon>
        <taxon>Agaricomycotina</taxon>
        <taxon>Agaricomycetes</taxon>
        <taxon>Polyporales</taxon>
        <taxon>Irpicaceae</taxon>
        <taxon>Irpex</taxon>
    </lineage>
</organism>
<evidence type="ECO:0000313" key="2">
    <source>
        <dbReference type="Proteomes" id="UP001055072"/>
    </source>
</evidence>
<sequence>MADSKQKFRVAICGAGIGGLTLAVALARYPDIDVQVYESAGKLAEIGAGVMIWGRTWKIMTTLGLAEPLRRAAGGPADKDIDPDFGFEYRRSDKLEGHSYFRLSLPFISYLFHRAHFLNVLVDQIPSSIAHLGKRLRAYTQNSPSEPITLEFADGTTATCDLLVGSDGIKSAVRRCMYEGKAAVTRNAELLKHIEPRFSGWVVYRTLVPVEKLTKDGESHRIFHTPMMYCGYRKHVVSYGIAHGKLGNVVGFYSVPVDENTKYDGPWVSEVSRDEVVNCYVGWENEVQELIAPVEKALKWAIHELRPLPTYVDGRVALLGDAAHAMTPHQGSGAGQAVEDAYVLAGILGDPSTTRDTLLQALQAYDYVRVPFANHVLQGSYASGRMYEFWNVEGADYSKLPHAITHQWDWVKEETPEQQIERALKWVQEDSTSKLKQEVGEGGME</sequence>
<gene>
    <name evidence="1" type="ORF">BDY19DRAFT_994453</name>
</gene>
<comment type="caution">
    <text evidence="1">The sequence shown here is derived from an EMBL/GenBank/DDBJ whole genome shotgun (WGS) entry which is preliminary data.</text>
</comment>
<keyword evidence="2" id="KW-1185">Reference proteome</keyword>
<dbReference type="EMBL" id="MU274915">
    <property type="protein sequence ID" value="KAI0088036.1"/>
    <property type="molecule type" value="Genomic_DNA"/>
</dbReference>